<accession>A0AAW1DS92</accession>
<comment type="caution">
    <text evidence="5">The sequence shown here is derived from an EMBL/GenBank/DDBJ whole genome shotgun (WGS) entry which is preliminary data.</text>
</comment>
<evidence type="ECO:0000256" key="2">
    <source>
        <dbReference type="ARBA" id="ARBA00022574"/>
    </source>
</evidence>
<keyword evidence="6" id="KW-1185">Reference proteome</keyword>
<dbReference type="PROSITE" id="PS50082">
    <property type="entry name" value="WD_REPEATS_2"/>
    <property type="match status" value="1"/>
</dbReference>
<dbReference type="EMBL" id="JAPXFL010000001">
    <property type="protein sequence ID" value="KAK9512875.1"/>
    <property type="molecule type" value="Genomic_DNA"/>
</dbReference>
<comment type="similarity">
    <text evidence="1">Belongs to the WD repeat THOC6 family.</text>
</comment>
<dbReference type="InterPro" id="IPR019775">
    <property type="entry name" value="WD40_repeat_CS"/>
</dbReference>
<dbReference type="SMART" id="SM00320">
    <property type="entry name" value="WD40"/>
    <property type="match status" value="3"/>
</dbReference>
<dbReference type="Gene3D" id="2.130.10.10">
    <property type="entry name" value="YVTN repeat-like/Quinoprotein amine dehydrogenase"/>
    <property type="match status" value="1"/>
</dbReference>
<dbReference type="GO" id="GO:0006406">
    <property type="term" value="P:mRNA export from nucleus"/>
    <property type="evidence" value="ECO:0007669"/>
    <property type="project" value="TreeGrafter"/>
</dbReference>
<dbReference type="InterPro" id="IPR001680">
    <property type="entry name" value="WD40_rpt"/>
</dbReference>
<dbReference type="GO" id="GO:0000347">
    <property type="term" value="C:THO complex"/>
    <property type="evidence" value="ECO:0007669"/>
    <property type="project" value="TreeGrafter"/>
</dbReference>
<evidence type="ECO:0000313" key="6">
    <source>
        <dbReference type="Proteomes" id="UP001461498"/>
    </source>
</evidence>
<dbReference type="Proteomes" id="UP001461498">
    <property type="component" value="Unassembled WGS sequence"/>
</dbReference>
<dbReference type="Pfam" id="PF00400">
    <property type="entry name" value="WD40"/>
    <property type="match status" value="1"/>
</dbReference>
<dbReference type="InterPro" id="IPR042626">
    <property type="entry name" value="THOC6"/>
</dbReference>
<dbReference type="SUPFAM" id="SSF50978">
    <property type="entry name" value="WD40 repeat-like"/>
    <property type="match status" value="1"/>
</dbReference>
<keyword evidence="2 4" id="KW-0853">WD repeat</keyword>
<dbReference type="GO" id="GO:0000346">
    <property type="term" value="C:transcription export complex"/>
    <property type="evidence" value="ECO:0007669"/>
    <property type="project" value="TreeGrafter"/>
</dbReference>
<evidence type="ECO:0000256" key="3">
    <source>
        <dbReference type="ARBA" id="ARBA00022737"/>
    </source>
</evidence>
<evidence type="ECO:0000313" key="5">
    <source>
        <dbReference type="EMBL" id="KAK9512875.1"/>
    </source>
</evidence>
<dbReference type="PROSITE" id="PS00678">
    <property type="entry name" value="WD_REPEATS_1"/>
    <property type="match status" value="1"/>
</dbReference>
<dbReference type="AlphaFoldDB" id="A0AAW1DS92"/>
<feature type="repeat" description="WD" evidence="4">
    <location>
        <begin position="150"/>
        <end position="189"/>
    </location>
</feature>
<dbReference type="PANTHER" id="PTHR44411">
    <property type="entry name" value="THO COMPLEX SUBUNIT 6 HOMOLOG"/>
    <property type="match status" value="1"/>
</dbReference>
<evidence type="ECO:0008006" key="7">
    <source>
        <dbReference type="Google" id="ProtNLM"/>
    </source>
</evidence>
<proteinExistence type="inferred from homology"/>
<evidence type="ECO:0000256" key="1">
    <source>
        <dbReference type="ARBA" id="ARBA00009728"/>
    </source>
</evidence>
<gene>
    <name evidence="5" type="ORF">O3M35_001193</name>
</gene>
<sequence length="325" mass="36459">MVDKNFYNCVLSQVYSPCGELLVCGNSYGDLVVFEVANILNDDEFIEPGPKCRFSSPSKEQICSMASTNKFLITGTVGTIYGWDWESIKSGAPKVDWNISLPMSSDALQKIDINSLFVQENETSSLLYVGCGDNKIYVYSLEDGKHIRSFDGHEDYIHSLFNLDWQMASASEDGSVRLWDLRQNTMTNMIQPFKEHKASRPHFGKWVGDVSLTSDWLVCGGGPRLTLWHLRTLDIMTTFSEMTDSGIHVAQLHGDCILAGGNDKHFYHLSYTGEILSKIDVSPCTVFSAVYIDKPYEMLSLAGSSTHLDICTNFTYRHKSIPFFG</sequence>
<dbReference type="InterPro" id="IPR036322">
    <property type="entry name" value="WD40_repeat_dom_sf"/>
</dbReference>
<reference evidence="5 6" key="1">
    <citation type="submission" date="2022-12" db="EMBL/GenBank/DDBJ databases">
        <title>Chromosome-level genome assembly of true bugs.</title>
        <authorList>
            <person name="Ma L."/>
            <person name="Li H."/>
        </authorList>
    </citation>
    <scope>NUCLEOTIDE SEQUENCE [LARGE SCALE GENOMIC DNA]</scope>
    <source>
        <strain evidence="5">Lab_2022b</strain>
    </source>
</reference>
<dbReference type="PANTHER" id="PTHR44411:SF1">
    <property type="entry name" value="THO COMPLEX SUBUNIT 6 HOMOLOG"/>
    <property type="match status" value="1"/>
</dbReference>
<name>A0AAW1DS92_9HEMI</name>
<dbReference type="InterPro" id="IPR015943">
    <property type="entry name" value="WD40/YVTN_repeat-like_dom_sf"/>
</dbReference>
<keyword evidence="3" id="KW-0677">Repeat</keyword>
<protein>
    <recommendedName>
        <fullName evidence="7">THO complex subunit 6</fullName>
    </recommendedName>
</protein>
<organism evidence="5 6">
    <name type="scientific">Rhynocoris fuscipes</name>
    <dbReference type="NCBI Taxonomy" id="488301"/>
    <lineage>
        <taxon>Eukaryota</taxon>
        <taxon>Metazoa</taxon>
        <taxon>Ecdysozoa</taxon>
        <taxon>Arthropoda</taxon>
        <taxon>Hexapoda</taxon>
        <taxon>Insecta</taxon>
        <taxon>Pterygota</taxon>
        <taxon>Neoptera</taxon>
        <taxon>Paraneoptera</taxon>
        <taxon>Hemiptera</taxon>
        <taxon>Heteroptera</taxon>
        <taxon>Panheteroptera</taxon>
        <taxon>Cimicomorpha</taxon>
        <taxon>Reduviidae</taxon>
        <taxon>Harpactorinae</taxon>
        <taxon>Harpactorini</taxon>
        <taxon>Rhynocoris</taxon>
    </lineage>
</organism>
<evidence type="ECO:0000256" key="4">
    <source>
        <dbReference type="PROSITE-ProRule" id="PRU00221"/>
    </source>
</evidence>